<protein>
    <recommendedName>
        <fullName evidence="6">GRF-type domain-containing protein</fullName>
    </recommendedName>
</protein>
<dbReference type="PROSITE" id="PS51999">
    <property type="entry name" value="ZF_GRF"/>
    <property type="match status" value="1"/>
</dbReference>
<feature type="domain" description="GRF-type" evidence="6">
    <location>
        <begin position="1"/>
        <end position="32"/>
    </location>
</feature>
<evidence type="ECO:0000313" key="8">
    <source>
        <dbReference type="Proteomes" id="UP000467841"/>
    </source>
</evidence>
<keyword evidence="1" id="KW-0479">Metal-binding</keyword>
<keyword evidence="5" id="KW-0472">Membrane</keyword>
<gene>
    <name evidence="7" type="ORF">MERR_LOCUS27685</name>
</gene>
<keyword evidence="8" id="KW-1185">Reference proteome</keyword>
<evidence type="ECO:0000256" key="4">
    <source>
        <dbReference type="PROSITE-ProRule" id="PRU01343"/>
    </source>
</evidence>
<dbReference type="GO" id="GO:0008270">
    <property type="term" value="F:zinc ion binding"/>
    <property type="evidence" value="ECO:0007669"/>
    <property type="project" value="UniProtKB-KW"/>
</dbReference>
<dbReference type="Pfam" id="PF06839">
    <property type="entry name" value="Zn_ribbon_GRF"/>
    <property type="match status" value="1"/>
</dbReference>
<evidence type="ECO:0000256" key="1">
    <source>
        <dbReference type="ARBA" id="ARBA00022723"/>
    </source>
</evidence>
<evidence type="ECO:0000259" key="6">
    <source>
        <dbReference type="PROSITE" id="PS51999"/>
    </source>
</evidence>
<keyword evidence="2 4" id="KW-0863">Zinc-finger</keyword>
<evidence type="ECO:0000313" key="7">
    <source>
        <dbReference type="EMBL" id="CAA7040450.1"/>
    </source>
</evidence>
<dbReference type="InterPro" id="IPR010666">
    <property type="entry name" value="Znf_GRF"/>
</dbReference>
<dbReference type="OrthoDB" id="1134311at2759"/>
<name>A0A6D2JFW0_9BRAS</name>
<proteinExistence type="predicted"/>
<evidence type="ECO:0000256" key="2">
    <source>
        <dbReference type="ARBA" id="ARBA00022771"/>
    </source>
</evidence>
<organism evidence="7 8">
    <name type="scientific">Microthlaspi erraticum</name>
    <dbReference type="NCBI Taxonomy" id="1685480"/>
    <lineage>
        <taxon>Eukaryota</taxon>
        <taxon>Viridiplantae</taxon>
        <taxon>Streptophyta</taxon>
        <taxon>Embryophyta</taxon>
        <taxon>Tracheophyta</taxon>
        <taxon>Spermatophyta</taxon>
        <taxon>Magnoliopsida</taxon>
        <taxon>eudicotyledons</taxon>
        <taxon>Gunneridae</taxon>
        <taxon>Pentapetalae</taxon>
        <taxon>rosids</taxon>
        <taxon>malvids</taxon>
        <taxon>Brassicales</taxon>
        <taxon>Brassicaceae</taxon>
        <taxon>Coluteocarpeae</taxon>
        <taxon>Microthlaspi</taxon>
    </lineage>
</organism>
<dbReference type="Proteomes" id="UP000467841">
    <property type="component" value="Unassembled WGS sequence"/>
</dbReference>
<reference evidence="7" key="1">
    <citation type="submission" date="2020-01" db="EMBL/GenBank/DDBJ databases">
        <authorList>
            <person name="Mishra B."/>
        </authorList>
    </citation>
    <scope>NUCLEOTIDE SEQUENCE [LARGE SCALE GENOMIC DNA]</scope>
</reference>
<dbReference type="EMBL" id="CACVBM020001229">
    <property type="protein sequence ID" value="CAA7040450.1"/>
    <property type="molecule type" value="Genomic_DNA"/>
</dbReference>
<accession>A0A6D2JFW0</accession>
<evidence type="ECO:0000256" key="3">
    <source>
        <dbReference type="ARBA" id="ARBA00022833"/>
    </source>
</evidence>
<keyword evidence="3" id="KW-0862">Zinc</keyword>
<dbReference type="AlphaFoldDB" id="A0A6D2JFW0"/>
<feature type="transmembrane region" description="Helical" evidence="5">
    <location>
        <begin position="105"/>
        <end position="127"/>
    </location>
</feature>
<comment type="caution">
    <text evidence="7">The sequence shown here is derived from an EMBL/GenBank/DDBJ whole genome shotgun (WGS) entry which is preliminary data.</text>
</comment>
<evidence type="ECO:0000256" key="5">
    <source>
        <dbReference type="SAM" id="Phobius"/>
    </source>
</evidence>
<sequence>MDQNPGREFYKCPIMNSRFERGCDYFSWVDNEPPHGWQKRGLIKARNRIHTLKTEVEYYKRLKDEADARICANVPGATDSNLLLRHVEGPPDMYGPMRSLVGSIYLPKFSFVSIVIVATAGIVFLVAY</sequence>
<keyword evidence="5" id="KW-0812">Transmembrane</keyword>
<keyword evidence="5" id="KW-1133">Transmembrane helix</keyword>